<proteinExistence type="predicted"/>
<evidence type="ECO:0000313" key="3">
    <source>
        <dbReference type="EMBL" id="MBD7994629.1"/>
    </source>
</evidence>
<dbReference type="RefSeq" id="WP_191807022.1">
    <property type="nucleotide sequence ID" value="NZ_JACSQD010000002.1"/>
</dbReference>
<evidence type="ECO:0000256" key="1">
    <source>
        <dbReference type="SAM" id="MobiDB-lite"/>
    </source>
</evidence>
<protein>
    <submittedName>
        <fullName evidence="3">Uncharacterized protein</fullName>
    </submittedName>
</protein>
<keyword evidence="2" id="KW-1133">Transmembrane helix</keyword>
<evidence type="ECO:0000313" key="4">
    <source>
        <dbReference type="Proteomes" id="UP000609874"/>
    </source>
</evidence>
<organism evidence="3 4">
    <name type="scientific">Arthrobacter gallicola</name>
    <dbReference type="NCBI Taxonomy" id="2762225"/>
    <lineage>
        <taxon>Bacteria</taxon>
        <taxon>Bacillati</taxon>
        <taxon>Actinomycetota</taxon>
        <taxon>Actinomycetes</taxon>
        <taxon>Micrococcales</taxon>
        <taxon>Micrococcaceae</taxon>
        <taxon>Arthrobacter</taxon>
    </lineage>
</organism>
<dbReference type="Proteomes" id="UP000609874">
    <property type="component" value="Unassembled WGS sequence"/>
</dbReference>
<feature type="region of interest" description="Disordered" evidence="1">
    <location>
        <begin position="46"/>
        <end position="68"/>
    </location>
</feature>
<dbReference type="EMBL" id="JACSQD010000002">
    <property type="protein sequence ID" value="MBD7994629.1"/>
    <property type="molecule type" value="Genomic_DNA"/>
</dbReference>
<comment type="caution">
    <text evidence="3">The sequence shown here is derived from an EMBL/GenBank/DDBJ whole genome shotgun (WGS) entry which is preliminary data.</text>
</comment>
<accession>A0ABR8UQ20</accession>
<feature type="transmembrane region" description="Helical" evidence="2">
    <location>
        <begin position="6"/>
        <end position="25"/>
    </location>
</feature>
<sequence>MYSDYGWIAAVVTVTIMFLTADLAARWGSAQAAETAKYKEEWLVKRKKRPKSDGSDSRRGEKKDDSSN</sequence>
<feature type="compositionally biased region" description="Basic and acidic residues" evidence="1">
    <location>
        <begin position="51"/>
        <end position="68"/>
    </location>
</feature>
<keyword evidence="4" id="KW-1185">Reference proteome</keyword>
<gene>
    <name evidence="3" type="ORF">H9639_04895</name>
</gene>
<name>A0ABR8UQ20_9MICC</name>
<reference evidence="3 4" key="1">
    <citation type="submission" date="2020-08" db="EMBL/GenBank/DDBJ databases">
        <title>A Genomic Blueprint of the Chicken Gut Microbiome.</title>
        <authorList>
            <person name="Gilroy R."/>
            <person name="Ravi A."/>
            <person name="Getino M."/>
            <person name="Pursley I."/>
            <person name="Horton D.L."/>
            <person name="Alikhan N.-F."/>
            <person name="Baker D."/>
            <person name="Gharbi K."/>
            <person name="Hall N."/>
            <person name="Watson M."/>
            <person name="Adriaenssens E.M."/>
            <person name="Foster-Nyarko E."/>
            <person name="Jarju S."/>
            <person name="Secka A."/>
            <person name="Antonio M."/>
            <person name="Oren A."/>
            <person name="Chaudhuri R."/>
            <person name="La Ragione R.M."/>
            <person name="Hildebrand F."/>
            <person name="Pallen M.J."/>
        </authorList>
    </citation>
    <scope>NUCLEOTIDE SEQUENCE [LARGE SCALE GENOMIC DNA]</scope>
    <source>
        <strain evidence="3 4">Sa2CUA1</strain>
    </source>
</reference>
<evidence type="ECO:0000256" key="2">
    <source>
        <dbReference type="SAM" id="Phobius"/>
    </source>
</evidence>
<keyword evidence="2" id="KW-0472">Membrane</keyword>
<keyword evidence="2" id="KW-0812">Transmembrane</keyword>